<evidence type="ECO:0000313" key="1">
    <source>
        <dbReference type="EMBL" id="TWE15866.1"/>
    </source>
</evidence>
<dbReference type="EMBL" id="VIVR01000001">
    <property type="protein sequence ID" value="TWE15866.1"/>
    <property type="molecule type" value="Genomic_DNA"/>
</dbReference>
<name>A0A561EJS8_9ACTN</name>
<dbReference type="AlphaFoldDB" id="A0A561EJS8"/>
<gene>
    <name evidence="1" type="ORF">FB465_0814</name>
</gene>
<protein>
    <submittedName>
        <fullName evidence="1">Uncharacterized protein</fullName>
    </submittedName>
</protein>
<comment type="caution">
    <text evidence="1">The sequence shown here is derived from an EMBL/GenBank/DDBJ whole genome shotgun (WGS) entry which is preliminary data.</text>
</comment>
<keyword evidence="2" id="KW-1185">Reference proteome</keyword>
<accession>A0A561EJS8</accession>
<sequence length="37" mass="4069">MRGFPVGEGLTPAGVRRVFELRARVVELEVEAARSGR</sequence>
<reference evidence="1 2" key="1">
    <citation type="submission" date="2019-06" db="EMBL/GenBank/DDBJ databases">
        <title>Sequencing the genomes of 1000 actinobacteria strains.</title>
        <authorList>
            <person name="Klenk H.-P."/>
        </authorList>
    </citation>
    <scope>NUCLEOTIDE SEQUENCE [LARGE SCALE GENOMIC DNA]</scope>
    <source>
        <strain evidence="1 2">DSM 41649</strain>
    </source>
</reference>
<organism evidence="1 2">
    <name type="scientific">Kitasatospora atroaurantiaca</name>
    <dbReference type="NCBI Taxonomy" id="285545"/>
    <lineage>
        <taxon>Bacteria</taxon>
        <taxon>Bacillati</taxon>
        <taxon>Actinomycetota</taxon>
        <taxon>Actinomycetes</taxon>
        <taxon>Kitasatosporales</taxon>
        <taxon>Streptomycetaceae</taxon>
        <taxon>Kitasatospora</taxon>
    </lineage>
</organism>
<dbReference type="Proteomes" id="UP000318416">
    <property type="component" value="Unassembled WGS sequence"/>
</dbReference>
<evidence type="ECO:0000313" key="2">
    <source>
        <dbReference type="Proteomes" id="UP000318416"/>
    </source>
</evidence>
<proteinExistence type="predicted"/>